<feature type="compositionally biased region" description="Low complexity" evidence="1">
    <location>
        <begin position="451"/>
        <end position="462"/>
    </location>
</feature>
<keyword evidence="4" id="KW-1185">Reference proteome</keyword>
<keyword evidence="2" id="KW-0732">Signal</keyword>
<evidence type="ECO:0008006" key="5">
    <source>
        <dbReference type="Google" id="ProtNLM"/>
    </source>
</evidence>
<feature type="region of interest" description="Disordered" evidence="1">
    <location>
        <begin position="437"/>
        <end position="498"/>
    </location>
</feature>
<evidence type="ECO:0000313" key="3">
    <source>
        <dbReference type="EMBL" id="TGZ78844.1"/>
    </source>
</evidence>
<dbReference type="InParanoid" id="A0A4V3SI61"/>
<organism evidence="3 4">
    <name type="scientific">Ascodesmis nigricans</name>
    <dbReference type="NCBI Taxonomy" id="341454"/>
    <lineage>
        <taxon>Eukaryota</taxon>
        <taxon>Fungi</taxon>
        <taxon>Dikarya</taxon>
        <taxon>Ascomycota</taxon>
        <taxon>Pezizomycotina</taxon>
        <taxon>Pezizomycetes</taxon>
        <taxon>Pezizales</taxon>
        <taxon>Ascodesmidaceae</taxon>
        <taxon>Ascodesmis</taxon>
    </lineage>
</organism>
<evidence type="ECO:0000256" key="2">
    <source>
        <dbReference type="SAM" id="SignalP"/>
    </source>
</evidence>
<dbReference type="SUPFAM" id="SSF55486">
    <property type="entry name" value="Metalloproteases ('zincins'), catalytic domain"/>
    <property type="match status" value="1"/>
</dbReference>
<dbReference type="Gene3D" id="3.40.390.10">
    <property type="entry name" value="Collagenase (Catalytic Domain)"/>
    <property type="match status" value="1"/>
</dbReference>
<protein>
    <recommendedName>
        <fullName evidence="5">Lysine-specific metallo-endopeptidase domain-containing protein</fullName>
    </recommendedName>
</protein>
<dbReference type="InterPro" id="IPR024079">
    <property type="entry name" value="MetalloPept_cat_dom_sf"/>
</dbReference>
<dbReference type="AlphaFoldDB" id="A0A4V3SI61"/>
<evidence type="ECO:0000313" key="4">
    <source>
        <dbReference type="Proteomes" id="UP000298138"/>
    </source>
</evidence>
<proteinExistence type="predicted"/>
<sequence>MRKFVCSASLTLIVLATNISAGVLGKPPKADARTNDQGFIDVETCTNFWDAEGRDPKLEANGGAEWLSSGQSFNALVNLQKAVVESFEWVDQVHDLLEDMQNYGLSASEAQTMTKDSKLNTNAAMVAADRNKLQLISNKPAPPNNPKTNALRISIKLLMKQFFGETTMFEGTRAQQVLHNVKLISAYRGLSKPGSSEKPRPNFHKLYCDDRHLEYDPVNPVGYDRRPSENLQIPHRQKGVCAGGKTYGYARQAWKNDKTPRLPSTAMDIIFICKEAYQLGVNFALGHRALEWKGDDAKWLKSIQDIVKKKGYTLLVQNYLTLHHTIIHELMHRVFIVTTEDATNPITGDVCYGWVDCARLAETNEKDPVKRSSTNADSYALFILSAAMLKAASDQEKDSVGIIRGFNNVGDILTLEYKGAKDEDAIKAFEVVRKKSNKADPMWEEAKRKASLASLRSESSNSQTGANTQRSTSGSTQAQTIRGQTKQNAAGTKEKSSR</sequence>
<dbReference type="EMBL" id="ML220137">
    <property type="protein sequence ID" value="TGZ78844.1"/>
    <property type="molecule type" value="Genomic_DNA"/>
</dbReference>
<evidence type="ECO:0000256" key="1">
    <source>
        <dbReference type="SAM" id="MobiDB-lite"/>
    </source>
</evidence>
<accession>A0A4V3SI61</accession>
<reference evidence="3 4" key="1">
    <citation type="submission" date="2019-04" db="EMBL/GenBank/DDBJ databases">
        <title>Comparative genomics and transcriptomics to analyze fruiting body development in filamentous ascomycetes.</title>
        <authorList>
            <consortium name="DOE Joint Genome Institute"/>
            <person name="Lutkenhaus R."/>
            <person name="Traeger S."/>
            <person name="Breuer J."/>
            <person name="Kuo A."/>
            <person name="Lipzen A."/>
            <person name="Pangilinan J."/>
            <person name="Dilworth D."/>
            <person name="Sandor L."/>
            <person name="Poggeler S."/>
            <person name="Barry K."/>
            <person name="Grigoriev I.V."/>
            <person name="Nowrousian M."/>
        </authorList>
    </citation>
    <scope>NUCLEOTIDE SEQUENCE [LARGE SCALE GENOMIC DNA]</scope>
    <source>
        <strain evidence="3 4">CBS 389.68</strain>
    </source>
</reference>
<feature type="chain" id="PRO_5020666769" description="Lysine-specific metallo-endopeptidase domain-containing protein" evidence="2">
    <location>
        <begin position="26"/>
        <end position="498"/>
    </location>
</feature>
<dbReference type="Proteomes" id="UP000298138">
    <property type="component" value="Unassembled WGS sequence"/>
</dbReference>
<dbReference type="GO" id="GO:0008237">
    <property type="term" value="F:metallopeptidase activity"/>
    <property type="evidence" value="ECO:0007669"/>
    <property type="project" value="InterPro"/>
</dbReference>
<gene>
    <name evidence="3" type="ORF">EX30DRAFT_383338</name>
</gene>
<feature type="signal peptide" evidence="2">
    <location>
        <begin position="1"/>
        <end position="25"/>
    </location>
</feature>
<name>A0A4V3SI61_9PEZI</name>
<feature type="compositionally biased region" description="Polar residues" evidence="1">
    <location>
        <begin position="463"/>
        <end position="490"/>
    </location>
</feature>